<dbReference type="PROSITE" id="PS50005">
    <property type="entry name" value="TPR"/>
    <property type="match status" value="1"/>
</dbReference>
<protein>
    <submittedName>
        <fullName evidence="1">Uncharacterized protein</fullName>
    </submittedName>
</protein>
<dbReference type="InterPro" id="IPR019734">
    <property type="entry name" value="TPR_rpt"/>
</dbReference>
<accession>X1BX73</accession>
<dbReference type="EMBL" id="BART01011776">
    <property type="protein sequence ID" value="GAG88783.1"/>
    <property type="molecule type" value="Genomic_DNA"/>
</dbReference>
<dbReference type="InterPro" id="IPR011990">
    <property type="entry name" value="TPR-like_helical_dom_sf"/>
</dbReference>
<dbReference type="SUPFAM" id="SSF48452">
    <property type="entry name" value="TPR-like"/>
    <property type="match status" value="1"/>
</dbReference>
<dbReference type="SMART" id="SM00028">
    <property type="entry name" value="TPR"/>
    <property type="match status" value="1"/>
</dbReference>
<name>X1BX73_9ZZZZ</name>
<evidence type="ECO:0000313" key="1">
    <source>
        <dbReference type="EMBL" id="GAG88783.1"/>
    </source>
</evidence>
<dbReference type="Gene3D" id="1.25.40.10">
    <property type="entry name" value="Tetratricopeptide repeat domain"/>
    <property type="match status" value="1"/>
</dbReference>
<comment type="caution">
    <text evidence="1">The sequence shown here is derived from an EMBL/GenBank/DDBJ whole genome shotgun (WGS) entry which is preliminary data.</text>
</comment>
<sequence length="73" mass="8486">MITETKKKVLELFGQGRKCYKLMKFAEARDFFAKALKIDPTDGPSKVYYTRCKHYISNPPSDDWDGVFVMTTK</sequence>
<organism evidence="1">
    <name type="scientific">marine sediment metagenome</name>
    <dbReference type="NCBI Taxonomy" id="412755"/>
    <lineage>
        <taxon>unclassified sequences</taxon>
        <taxon>metagenomes</taxon>
        <taxon>ecological metagenomes</taxon>
    </lineage>
</organism>
<proteinExistence type="predicted"/>
<dbReference type="AlphaFoldDB" id="X1BX73"/>
<gene>
    <name evidence="1" type="ORF">S01H4_24899</name>
</gene>
<reference evidence="1" key="1">
    <citation type="journal article" date="2014" name="Front. Microbiol.">
        <title>High frequency of phylogenetically diverse reductive dehalogenase-homologous genes in deep subseafloor sedimentary metagenomes.</title>
        <authorList>
            <person name="Kawai M."/>
            <person name="Futagami T."/>
            <person name="Toyoda A."/>
            <person name="Takaki Y."/>
            <person name="Nishi S."/>
            <person name="Hori S."/>
            <person name="Arai W."/>
            <person name="Tsubouchi T."/>
            <person name="Morono Y."/>
            <person name="Uchiyama I."/>
            <person name="Ito T."/>
            <person name="Fujiyama A."/>
            <person name="Inagaki F."/>
            <person name="Takami H."/>
        </authorList>
    </citation>
    <scope>NUCLEOTIDE SEQUENCE</scope>
    <source>
        <strain evidence="1">Expedition CK06-06</strain>
    </source>
</reference>